<feature type="compositionally biased region" description="Acidic residues" evidence="2">
    <location>
        <begin position="331"/>
        <end position="347"/>
    </location>
</feature>
<evidence type="ECO:0000256" key="2">
    <source>
        <dbReference type="SAM" id="MobiDB-lite"/>
    </source>
</evidence>
<feature type="coiled-coil region" evidence="1">
    <location>
        <begin position="175"/>
        <end position="202"/>
    </location>
</feature>
<dbReference type="Proteomes" id="UP000594454">
    <property type="component" value="Chromosome 1"/>
</dbReference>
<feature type="region of interest" description="Disordered" evidence="2">
    <location>
        <begin position="139"/>
        <end position="170"/>
    </location>
</feature>
<evidence type="ECO:0000313" key="3">
    <source>
        <dbReference type="EMBL" id="CAD7078168.1"/>
    </source>
</evidence>
<sequence>MDFNEFVADAIEDSVRTAEQFLSISPYQAQEVFSTVYKEGGGEKSDLPEKHYCDLAFPREPASCSIEGETVNSTEEDSDKSPREIVDNDAENVSRSFLQLVENSEDVFNGFEELLDGSAKLLDEMGRLFRASQMSIHEGVADGERIGDQPNERPGKPDHDSSDEGSDPLTPLISLTALQKASDLEKERILQLQEQIKAMNDNIRETDMFIKKCQKINDDLDEECRKIESCTCANDAIFANQITELQMEVTSITEEQVLRRNPQSLVHSTPRMGDYQTADASAPNFDRWSMLYSEPNSSCVEQAHVPFIPPSMNFGEGEPHRIQYYAGPSYDELESISESDEEEELTN</sequence>
<organism evidence="3 4">
    <name type="scientific">Hermetia illucens</name>
    <name type="common">Black soldier fly</name>
    <dbReference type="NCBI Taxonomy" id="343691"/>
    <lineage>
        <taxon>Eukaryota</taxon>
        <taxon>Metazoa</taxon>
        <taxon>Ecdysozoa</taxon>
        <taxon>Arthropoda</taxon>
        <taxon>Hexapoda</taxon>
        <taxon>Insecta</taxon>
        <taxon>Pterygota</taxon>
        <taxon>Neoptera</taxon>
        <taxon>Endopterygota</taxon>
        <taxon>Diptera</taxon>
        <taxon>Brachycera</taxon>
        <taxon>Stratiomyomorpha</taxon>
        <taxon>Stratiomyidae</taxon>
        <taxon>Hermetiinae</taxon>
        <taxon>Hermetia</taxon>
    </lineage>
</organism>
<accession>A0A7R8YM51</accession>
<keyword evidence="4" id="KW-1185">Reference proteome</keyword>
<reference evidence="3 4" key="1">
    <citation type="submission" date="2020-11" db="EMBL/GenBank/DDBJ databases">
        <authorList>
            <person name="Wallbank WR R."/>
            <person name="Pardo Diaz C."/>
            <person name="Kozak K."/>
            <person name="Martin S."/>
            <person name="Jiggins C."/>
            <person name="Moest M."/>
            <person name="Warren A I."/>
            <person name="Generalovic N T."/>
            <person name="Byers J.R.P. K."/>
            <person name="Montejo-Kovacevich G."/>
            <person name="Yen C E."/>
        </authorList>
    </citation>
    <scope>NUCLEOTIDE SEQUENCE [LARGE SCALE GENOMIC DNA]</scope>
</reference>
<dbReference type="EMBL" id="LR899009">
    <property type="protein sequence ID" value="CAD7078168.1"/>
    <property type="molecule type" value="Genomic_DNA"/>
</dbReference>
<proteinExistence type="predicted"/>
<keyword evidence="1" id="KW-0175">Coiled coil</keyword>
<feature type="region of interest" description="Disordered" evidence="2">
    <location>
        <begin position="327"/>
        <end position="347"/>
    </location>
</feature>
<feature type="compositionally biased region" description="Basic and acidic residues" evidence="2">
    <location>
        <begin position="139"/>
        <end position="162"/>
    </location>
</feature>
<gene>
    <name evidence="3" type="ORF">HERILL_LOCUS1453</name>
</gene>
<evidence type="ECO:0000256" key="1">
    <source>
        <dbReference type="SAM" id="Coils"/>
    </source>
</evidence>
<evidence type="ECO:0000313" key="4">
    <source>
        <dbReference type="Proteomes" id="UP000594454"/>
    </source>
</evidence>
<dbReference type="InParanoid" id="A0A7R8YM51"/>
<name>A0A7R8YM51_HERIL</name>
<dbReference type="AlphaFoldDB" id="A0A7R8YM51"/>
<protein>
    <submittedName>
        <fullName evidence="3">Uncharacterized protein</fullName>
    </submittedName>
</protein>
<feature type="region of interest" description="Disordered" evidence="2">
    <location>
        <begin position="64"/>
        <end position="83"/>
    </location>
</feature>